<dbReference type="PANTHER" id="PTHR35394">
    <property type="entry name" value="DUF3176 DOMAIN-CONTAINING PROTEIN"/>
    <property type="match status" value="1"/>
</dbReference>
<evidence type="ECO:0000256" key="1">
    <source>
        <dbReference type="SAM" id="Phobius"/>
    </source>
</evidence>
<gene>
    <name evidence="2" type="ORF">B0H63DRAFT_468510</name>
</gene>
<keyword evidence="3" id="KW-1185">Reference proteome</keyword>
<keyword evidence="1" id="KW-0812">Transmembrane</keyword>
<reference evidence="2" key="2">
    <citation type="submission" date="2023-06" db="EMBL/GenBank/DDBJ databases">
        <authorList>
            <consortium name="Lawrence Berkeley National Laboratory"/>
            <person name="Haridas S."/>
            <person name="Hensen N."/>
            <person name="Bonometti L."/>
            <person name="Westerberg I."/>
            <person name="Brannstrom I.O."/>
            <person name="Guillou S."/>
            <person name="Cros-Aarteil S."/>
            <person name="Calhoun S."/>
            <person name="Kuo A."/>
            <person name="Mondo S."/>
            <person name="Pangilinan J."/>
            <person name="Riley R."/>
            <person name="LaButti K."/>
            <person name="Andreopoulos B."/>
            <person name="Lipzen A."/>
            <person name="Chen C."/>
            <person name="Yanf M."/>
            <person name="Daum C."/>
            <person name="Ng V."/>
            <person name="Clum A."/>
            <person name="Steindorff A."/>
            <person name="Ohm R."/>
            <person name="Martin F."/>
            <person name="Silar P."/>
            <person name="Natvig D."/>
            <person name="Lalanne C."/>
            <person name="Gautier V."/>
            <person name="Ament-velasquez S.L."/>
            <person name="Kruys A."/>
            <person name="Hutchinson M.I."/>
            <person name="Powell A.J."/>
            <person name="Barry K."/>
            <person name="Miller A.N."/>
            <person name="Grigoriev I.V."/>
            <person name="Debuchy R."/>
            <person name="Gladieux P."/>
            <person name="Thoren M.H."/>
            <person name="Johannesson H."/>
        </authorList>
    </citation>
    <scope>NUCLEOTIDE SEQUENCE</scope>
    <source>
        <strain evidence="2">CBS 232.78</strain>
    </source>
</reference>
<accession>A0AAE0NSF7</accession>
<dbReference type="EMBL" id="JAULSW010000003">
    <property type="protein sequence ID" value="KAK3386861.1"/>
    <property type="molecule type" value="Genomic_DNA"/>
</dbReference>
<dbReference type="AlphaFoldDB" id="A0AAE0NSF7"/>
<dbReference type="InterPro" id="IPR021514">
    <property type="entry name" value="DUF3176"/>
</dbReference>
<protein>
    <submittedName>
        <fullName evidence="2">Uncharacterized protein</fullName>
    </submittedName>
</protein>
<feature type="transmembrane region" description="Helical" evidence="1">
    <location>
        <begin position="103"/>
        <end position="125"/>
    </location>
</feature>
<feature type="transmembrane region" description="Helical" evidence="1">
    <location>
        <begin position="162"/>
        <end position="184"/>
    </location>
</feature>
<dbReference type="PANTHER" id="PTHR35394:SF5">
    <property type="entry name" value="DUF3176 DOMAIN-CONTAINING PROTEIN"/>
    <property type="match status" value="1"/>
</dbReference>
<feature type="transmembrane region" description="Helical" evidence="1">
    <location>
        <begin position="581"/>
        <end position="605"/>
    </location>
</feature>
<proteinExistence type="predicted"/>
<comment type="caution">
    <text evidence="2">The sequence shown here is derived from an EMBL/GenBank/DDBJ whole genome shotgun (WGS) entry which is preliminary data.</text>
</comment>
<name>A0AAE0NSF7_9PEZI</name>
<dbReference type="Proteomes" id="UP001285441">
    <property type="component" value="Unassembled WGS sequence"/>
</dbReference>
<evidence type="ECO:0000313" key="2">
    <source>
        <dbReference type="EMBL" id="KAK3386861.1"/>
    </source>
</evidence>
<feature type="transmembrane region" description="Helical" evidence="1">
    <location>
        <begin position="71"/>
        <end position="91"/>
    </location>
</feature>
<sequence>MAALLLGNKIKTTDSDIELLVPRAHVSSLSLETGFPYPEVDDDYEKLLPTNSLSPGPKTLRQSILGWLPEILACALSLLCVTAIVATLLVYDGQLTPNWPLGITLNSLLALLTSLAKIALLAPVVQGIGQLRWQWFSQRYQRLTDFDLFEEASRSTWGSFKLLVSLKGGIFTALGAFLVVTSFLTSPITQQAIQYPTKLVPTDAQASVSRVTLYNYPIPFSQNSGLDMSIFASSFAGFKKNMLSGAYSTDGTPLEDSPPVCSSGDCTFPDFVSLGFCTKVADVSDRLTVKQADDRDWNLFGLEDNSTWTASLPVSSAVLTIPNLRSLDFFADLTGGSLSFLDAPESNTSSLNVYLIYSNPPATPGGHVTFGAFEILFYWCSKAFSLNVTATTAHWTELGRSTSIKESNLSTLNIFKNARFIECMLGIGVNCDNTSTWGRMALAPPRGFESHRNIVIEERTGVAIAAALELSFMPSPLPPPRPETNESFVNSHDGGIVLIGKGMYRMNGDMSLALGTALWGLAPPGHPLLPSAQLDAAGFVFGNMAKGLENFLRQSAHMYEGNSASVNGTALSPTPYVEIEWPWLVFLMAELLLSVVFLVGTLMLTHSAANMQTIKGSSLATLCSLDESSRQALGGMHSLAHLQERARRAEVKLERNDDGGLWLVSRKA</sequence>
<evidence type="ECO:0000313" key="3">
    <source>
        <dbReference type="Proteomes" id="UP001285441"/>
    </source>
</evidence>
<reference evidence="2" key="1">
    <citation type="journal article" date="2023" name="Mol. Phylogenet. Evol.">
        <title>Genome-scale phylogeny and comparative genomics of the fungal order Sordariales.</title>
        <authorList>
            <person name="Hensen N."/>
            <person name="Bonometti L."/>
            <person name="Westerberg I."/>
            <person name="Brannstrom I.O."/>
            <person name="Guillou S."/>
            <person name="Cros-Aarteil S."/>
            <person name="Calhoun S."/>
            <person name="Haridas S."/>
            <person name="Kuo A."/>
            <person name="Mondo S."/>
            <person name="Pangilinan J."/>
            <person name="Riley R."/>
            <person name="LaButti K."/>
            <person name="Andreopoulos B."/>
            <person name="Lipzen A."/>
            <person name="Chen C."/>
            <person name="Yan M."/>
            <person name="Daum C."/>
            <person name="Ng V."/>
            <person name="Clum A."/>
            <person name="Steindorff A."/>
            <person name="Ohm R.A."/>
            <person name="Martin F."/>
            <person name="Silar P."/>
            <person name="Natvig D.O."/>
            <person name="Lalanne C."/>
            <person name="Gautier V."/>
            <person name="Ament-Velasquez S.L."/>
            <person name="Kruys A."/>
            <person name="Hutchinson M.I."/>
            <person name="Powell A.J."/>
            <person name="Barry K."/>
            <person name="Miller A.N."/>
            <person name="Grigoriev I.V."/>
            <person name="Debuchy R."/>
            <person name="Gladieux P."/>
            <person name="Hiltunen Thoren M."/>
            <person name="Johannesson H."/>
        </authorList>
    </citation>
    <scope>NUCLEOTIDE SEQUENCE</scope>
    <source>
        <strain evidence="2">CBS 232.78</strain>
    </source>
</reference>
<keyword evidence="1" id="KW-1133">Transmembrane helix</keyword>
<dbReference type="Pfam" id="PF11374">
    <property type="entry name" value="DUF3176"/>
    <property type="match status" value="1"/>
</dbReference>
<keyword evidence="1" id="KW-0472">Membrane</keyword>
<organism evidence="2 3">
    <name type="scientific">Podospora didyma</name>
    <dbReference type="NCBI Taxonomy" id="330526"/>
    <lineage>
        <taxon>Eukaryota</taxon>
        <taxon>Fungi</taxon>
        <taxon>Dikarya</taxon>
        <taxon>Ascomycota</taxon>
        <taxon>Pezizomycotina</taxon>
        <taxon>Sordariomycetes</taxon>
        <taxon>Sordariomycetidae</taxon>
        <taxon>Sordariales</taxon>
        <taxon>Podosporaceae</taxon>
        <taxon>Podospora</taxon>
    </lineage>
</organism>